<keyword evidence="9 12" id="KW-0472">Membrane</keyword>
<feature type="transmembrane region" description="Helical" evidence="12">
    <location>
        <begin position="247"/>
        <end position="271"/>
    </location>
</feature>
<feature type="domain" description="Cation-transporting P-type ATPase N-terminal" evidence="13">
    <location>
        <begin position="1"/>
        <end position="65"/>
    </location>
</feature>
<dbReference type="SUPFAM" id="SSF81665">
    <property type="entry name" value="Calcium ATPase, transmembrane domain M"/>
    <property type="match status" value="1"/>
</dbReference>
<dbReference type="GO" id="GO:0005886">
    <property type="term" value="C:plasma membrane"/>
    <property type="evidence" value="ECO:0007669"/>
    <property type="project" value="UniProtKB-SubCell"/>
</dbReference>
<reference evidence="14 15" key="1">
    <citation type="submission" date="2019-01" db="EMBL/GenBank/DDBJ databases">
        <title>Novel species of Nocardioides.</title>
        <authorList>
            <person name="Liu Q."/>
            <person name="Xin Y.-H."/>
        </authorList>
    </citation>
    <scope>NUCLEOTIDE SEQUENCE [LARGE SCALE GENOMIC DNA]</scope>
    <source>
        <strain evidence="14 15">CGMCC 4.6875</strain>
    </source>
</reference>
<dbReference type="InterPro" id="IPR006068">
    <property type="entry name" value="ATPase_P-typ_cation-transptr_C"/>
</dbReference>
<dbReference type="Gene3D" id="2.70.150.10">
    <property type="entry name" value="Calcium-transporting ATPase, cytoplasmic transduction domain A"/>
    <property type="match status" value="1"/>
</dbReference>
<dbReference type="Pfam" id="PF00702">
    <property type="entry name" value="Hydrolase"/>
    <property type="match status" value="1"/>
</dbReference>
<evidence type="ECO:0000256" key="7">
    <source>
        <dbReference type="ARBA" id="ARBA00022967"/>
    </source>
</evidence>
<dbReference type="InterPro" id="IPR044492">
    <property type="entry name" value="P_typ_ATPase_HD_dom"/>
</dbReference>
<feature type="region of interest" description="Disordered" evidence="11">
    <location>
        <begin position="846"/>
        <end position="869"/>
    </location>
</feature>
<dbReference type="SUPFAM" id="SSF81660">
    <property type="entry name" value="Metal cation-transporting ATPase, ATP-binding domain N"/>
    <property type="match status" value="1"/>
</dbReference>
<dbReference type="SFLD" id="SFLDF00027">
    <property type="entry name" value="p-type_atpase"/>
    <property type="match status" value="1"/>
</dbReference>
<feature type="transmembrane region" description="Helical" evidence="12">
    <location>
        <begin position="747"/>
        <end position="768"/>
    </location>
</feature>
<evidence type="ECO:0000313" key="15">
    <source>
        <dbReference type="Proteomes" id="UP000293291"/>
    </source>
</evidence>
<dbReference type="Pfam" id="PF00122">
    <property type="entry name" value="E1-E2_ATPase"/>
    <property type="match status" value="1"/>
</dbReference>
<dbReference type="InterPro" id="IPR036412">
    <property type="entry name" value="HAD-like_sf"/>
</dbReference>
<keyword evidence="4 12" id="KW-0812">Transmembrane</keyword>
<dbReference type="SUPFAM" id="SSF56784">
    <property type="entry name" value="HAD-like"/>
    <property type="match status" value="1"/>
</dbReference>
<keyword evidence="3" id="KW-1003">Cell membrane</keyword>
<dbReference type="SUPFAM" id="SSF81653">
    <property type="entry name" value="Calcium ATPase, transduction domain A"/>
    <property type="match status" value="1"/>
</dbReference>
<comment type="similarity">
    <text evidence="2">Belongs to the cation transport ATPase (P-type) (TC 3.A.3) family. Type IIA subfamily.</text>
</comment>
<feature type="transmembrane region" description="Helical" evidence="12">
    <location>
        <begin position="789"/>
        <end position="811"/>
    </location>
</feature>
<dbReference type="OrthoDB" id="9814270at2"/>
<dbReference type="InterPro" id="IPR023214">
    <property type="entry name" value="HAD_sf"/>
</dbReference>
<evidence type="ECO:0000256" key="5">
    <source>
        <dbReference type="ARBA" id="ARBA00022741"/>
    </source>
</evidence>
<dbReference type="InterPro" id="IPR059000">
    <property type="entry name" value="ATPase_P-type_domA"/>
</dbReference>
<dbReference type="SFLD" id="SFLDG00002">
    <property type="entry name" value="C1.7:_P-type_atpase_like"/>
    <property type="match status" value="1"/>
</dbReference>
<dbReference type="InterPro" id="IPR023298">
    <property type="entry name" value="ATPase_P-typ_TM_dom_sf"/>
</dbReference>
<keyword evidence="5" id="KW-0547">Nucleotide-binding</keyword>
<dbReference type="InterPro" id="IPR001757">
    <property type="entry name" value="P_typ_ATPase"/>
</dbReference>
<gene>
    <name evidence="14" type="ORF">EUA07_10745</name>
</gene>
<organism evidence="14 15">
    <name type="scientific">Nocardioides ganghwensis</name>
    <dbReference type="NCBI Taxonomy" id="252230"/>
    <lineage>
        <taxon>Bacteria</taxon>
        <taxon>Bacillati</taxon>
        <taxon>Actinomycetota</taxon>
        <taxon>Actinomycetes</taxon>
        <taxon>Propionibacteriales</taxon>
        <taxon>Nocardioidaceae</taxon>
        <taxon>Nocardioides</taxon>
    </lineage>
</organism>
<dbReference type="InterPro" id="IPR018303">
    <property type="entry name" value="ATPase_P-typ_P_site"/>
</dbReference>
<dbReference type="NCBIfam" id="TIGR01494">
    <property type="entry name" value="ATPase_P-type"/>
    <property type="match status" value="2"/>
</dbReference>
<dbReference type="InterPro" id="IPR050510">
    <property type="entry name" value="Cation_transp_ATPase_P-type"/>
</dbReference>
<evidence type="ECO:0000256" key="11">
    <source>
        <dbReference type="SAM" id="MobiDB-lite"/>
    </source>
</evidence>
<dbReference type="GO" id="GO:0005524">
    <property type="term" value="F:ATP binding"/>
    <property type="evidence" value="ECO:0007669"/>
    <property type="project" value="UniProtKB-KW"/>
</dbReference>
<dbReference type="InterPro" id="IPR004014">
    <property type="entry name" value="ATPase_P-typ_cation-transptr_N"/>
</dbReference>
<dbReference type="Proteomes" id="UP000293291">
    <property type="component" value="Unassembled WGS sequence"/>
</dbReference>
<dbReference type="GO" id="GO:0016887">
    <property type="term" value="F:ATP hydrolysis activity"/>
    <property type="evidence" value="ECO:0007669"/>
    <property type="project" value="InterPro"/>
</dbReference>
<feature type="transmembrane region" description="Helical" evidence="12">
    <location>
        <begin position="823"/>
        <end position="841"/>
    </location>
</feature>
<feature type="transmembrane region" description="Helical" evidence="12">
    <location>
        <begin position="710"/>
        <end position="735"/>
    </location>
</feature>
<evidence type="ECO:0000256" key="3">
    <source>
        <dbReference type="ARBA" id="ARBA00022475"/>
    </source>
</evidence>
<dbReference type="AlphaFoldDB" id="A0A4Q2SF43"/>
<comment type="caution">
    <text evidence="14">The sequence shown here is derived from an EMBL/GenBank/DDBJ whole genome shotgun (WGS) entry which is preliminary data.</text>
</comment>
<evidence type="ECO:0000256" key="9">
    <source>
        <dbReference type="ARBA" id="ARBA00023136"/>
    </source>
</evidence>
<dbReference type="EMBL" id="SDWU01000010">
    <property type="protein sequence ID" value="RYC02012.1"/>
    <property type="molecule type" value="Genomic_DNA"/>
</dbReference>
<dbReference type="Gene3D" id="3.40.50.1000">
    <property type="entry name" value="HAD superfamily/HAD-like"/>
    <property type="match status" value="1"/>
</dbReference>
<comment type="subcellular location">
    <subcellularLocation>
        <location evidence="1">Cell membrane</location>
        <topology evidence="1">Multi-pass membrane protein</topology>
    </subcellularLocation>
</comment>
<evidence type="ECO:0000256" key="8">
    <source>
        <dbReference type="ARBA" id="ARBA00022989"/>
    </source>
</evidence>
<dbReference type="PANTHER" id="PTHR43294">
    <property type="entry name" value="SODIUM/POTASSIUM-TRANSPORTING ATPASE SUBUNIT ALPHA"/>
    <property type="match status" value="1"/>
</dbReference>
<sequence>MTVSVAADSRGLSAVEAARRLASDGPNVLPDHPRTAAWLELAKQLTHLLALLLWVAAALALLAGMPALAVAIVVIVLLNGVFAFWQEHRADRSTERLKDLLPSGARVLRDGSARVVDVADLVRGDLVVLEAGDRVGADLRLVLAHDLAQDESMVTGESRAVAHGVGDRLLAGTFVVQGAGRAVVEATGARTSLADISRLAATATRPRSPLAVQLDRVVRVVAVVAALTGAGLGATAVLLGLHPTEAFLFGVGVAVALVPEGLLPTMTLSLARGAQTMAERHALVRRLDAVETLGATTFICTDKTGTLTQNRMNVVDVVTVAGSVQVEGVGYEPTADLLGEDEALALVPRMAHAALACVAGRVVQHDGRWVPDGDPMEAALHCLSMRCGAREASGTPARRRPYTADRMLSSALLGEEVSVLGAPEQVFRRCTSVPATMTAELARLTASGRRVLAVARREWRAGPGDEMERDLELLGLVGLEDPPRQDVDEALQSCRDAGVRVAMVTGDHPATAAAIAREVGLLREGGVVLDGSELPERDTALADLLDNADGAVVARVTPADKLRIAGALRSRGHVVAMTGDGVNDAPALREADVGVAMGASGSDVARESADLILLDDHFGTIVTAIELGRATFANVRRFLTYHLTDNVAELAPFALWALSGGQYPLALTVLQVLALDIGTDMLPALALGAEPPRRGLMGNRTSRTIVDRPLLLRSFGVLGPTEAVMAMSACTWVLVAGGWSWGEAPSATLLATASGTTFAAIALGQMANAFACRSTITPVWRLKVTTNRLVVAAVLVQLVLLAVFLGFAPLAGLLGGSWPTSTGWLAAAAAPVALVTVDGLVKEARRRRGPRAASPWTSRPATGRGVAAR</sequence>
<protein>
    <submittedName>
        <fullName evidence="14">Cation-transporting P-type ATPase</fullName>
    </submittedName>
</protein>
<dbReference type="RefSeq" id="WP_129455145.1">
    <property type="nucleotide sequence ID" value="NZ_JACXYX010000014.1"/>
</dbReference>
<evidence type="ECO:0000259" key="13">
    <source>
        <dbReference type="SMART" id="SM00831"/>
    </source>
</evidence>
<dbReference type="SFLD" id="SFLDS00003">
    <property type="entry name" value="Haloacid_Dehalogenase"/>
    <property type="match status" value="1"/>
</dbReference>
<evidence type="ECO:0000256" key="4">
    <source>
        <dbReference type="ARBA" id="ARBA00022692"/>
    </source>
</evidence>
<comment type="catalytic activity">
    <reaction evidence="10">
        <text>ATP + H2O = ADP + phosphate + H(+)</text>
        <dbReference type="Rhea" id="RHEA:13065"/>
        <dbReference type="ChEBI" id="CHEBI:15377"/>
        <dbReference type="ChEBI" id="CHEBI:15378"/>
        <dbReference type="ChEBI" id="CHEBI:30616"/>
        <dbReference type="ChEBI" id="CHEBI:43474"/>
        <dbReference type="ChEBI" id="CHEBI:456216"/>
    </reaction>
</comment>
<dbReference type="InterPro" id="IPR008250">
    <property type="entry name" value="ATPase_P-typ_transduc_dom_A_sf"/>
</dbReference>
<evidence type="ECO:0000256" key="1">
    <source>
        <dbReference type="ARBA" id="ARBA00004651"/>
    </source>
</evidence>
<dbReference type="PRINTS" id="PR00119">
    <property type="entry name" value="CATATPASE"/>
</dbReference>
<keyword evidence="7" id="KW-1278">Translocase</keyword>
<evidence type="ECO:0000256" key="10">
    <source>
        <dbReference type="ARBA" id="ARBA00049360"/>
    </source>
</evidence>
<evidence type="ECO:0000256" key="12">
    <source>
        <dbReference type="SAM" id="Phobius"/>
    </source>
</evidence>
<dbReference type="PRINTS" id="PR00121">
    <property type="entry name" value="NAKATPASE"/>
</dbReference>
<keyword evidence="15" id="KW-1185">Reference proteome</keyword>
<dbReference type="PROSITE" id="PS00154">
    <property type="entry name" value="ATPASE_E1_E2"/>
    <property type="match status" value="1"/>
</dbReference>
<dbReference type="InterPro" id="IPR023299">
    <property type="entry name" value="ATPase_P-typ_cyto_dom_N"/>
</dbReference>
<dbReference type="PANTHER" id="PTHR43294:SF21">
    <property type="entry name" value="CATION TRANSPORTING ATPASE"/>
    <property type="match status" value="1"/>
</dbReference>
<keyword evidence="8 12" id="KW-1133">Transmembrane helix</keyword>
<dbReference type="Gene3D" id="1.20.1110.10">
    <property type="entry name" value="Calcium-transporting ATPase, transmembrane domain"/>
    <property type="match status" value="1"/>
</dbReference>
<feature type="transmembrane region" description="Helical" evidence="12">
    <location>
        <begin position="217"/>
        <end position="241"/>
    </location>
</feature>
<accession>A0A4Q2SF43</accession>
<evidence type="ECO:0000256" key="2">
    <source>
        <dbReference type="ARBA" id="ARBA00005675"/>
    </source>
</evidence>
<proteinExistence type="inferred from homology"/>
<dbReference type="SMART" id="SM00831">
    <property type="entry name" value="Cation_ATPase_N"/>
    <property type="match status" value="1"/>
</dbReference>
<feature type="transmembrane region" description="Helical" evidence="12">
    <location>
        <begin position="51"/>
        <end position="84"/>
    </location>
</feature>
<dbReference type="Pfam" id="PF00690">
    <property type="entry name" value="Cation_ATPase_N"/>
    <property type="match status" value="1"/>
</dbReference>
<evidence type="ECO:0000313" key="14">
    <source>
        <dbReference type="EMBL" id="RYC02012.1"/>
    </source>
</evidence>
<dbReference type="Pfam" id="PF00689">
    <property type="entry name" value="Cation_ATPase_C"/>
    <property type="match status" value="1"/>
</dbReference>
<evidence type="ECO:0000256" key="6">
    <source>
        <dbReference type="ARBA" id="ARBA00022840"/>
    </source>
</evidence>
<dbReference type="Gene3D" id="3.40.1110.10">
    <property type="entry name" value="Calcium-transporting ATPase, cytoplasmic domain N"/>
    <property type="match status" value="1"/>
</dbReference>
<name>A0A4Q2SF43_9ACTN</name>
<keyword evidence="6" id="KW-0067">ATP-binding</keyword>